<dbReference type="EMBL" id="JAIXNE010000009">
    <property type="protein sequence ID" value="MCA6079073.1"/>
    <property type="molecule type" value="Genomic_DNA"/>
</dbReference>
<evidence type="ECO:0000259" key="1">
    <source>
        <dbReference type="Pfam" id="PF00149"/>
    </source>
</evidence>
<comment type="caution">
    <text evidence="2">The sequence shown here is derived from an EMBL/GenBank/DDBJ whole genome shotgun (WGS) entry which is preliminary data.</text>
</comment>
<protein>
    <submittedName>
        <fullName evidence="2">Metallophosphoesterase</fullName>
    </submittedName>
</protein>
<dbReference type="AlphaFoldDB" id="A0A9X1HXY1"/>
<dbReference type="InterPro" id="IPR029052">
    <property type="entry name" value="Metallo-depent_PP-like"/>
</dbReference>
<evidence type="ECO:0000313" key="2">
    <source>
        <dbReference type="EMBL" id="MCA6079073.1"/>
    </source>
</evidence>
<accession>A0A9X1HXY1</accession>
<sequence>MHLLFRILVLLIIANTFGCRKADSPAIFHHEFSTENQPWTHLNFDGHPDQFSFAVISDLYGGERPGIFDVAIEQVNLLHPELILTVGDLIDGGTEDTVQLIREWDRFDERAEKFTAPLFYTGGNHDLTNVTMRNFWEERYGARYYHFVYKNVLFLVLDSEDFNPERMQDIHLARLRSIEVLESDTPEQVVNTEYWNMDERLTGEIRSAQAEYFSEVLARYPDVRWTFLFMHKPVWSRENAEGWKTIENKLQSRPYTVINGHFHSYAHTTKNNRDHIILGTTSGAQSADDPSAFDHIMYITVTENGPDILNLRLDGILDKTGHIPVGGDSLCFQASRCF</sequence>
<proteinExistence type="predicted"/>
<dbReference type="Gene3D" id="3.60.21.10">
    <property type="match status" value="1"/>
</dbReference>
<keyword evidence="3" id="KW-1185">Reference proteome</keyword>
<dbReference type="RefSeq" id="WP_225699935.1">
    <property type="nucleotide sequence ID" value="NZ_JAIXNE010000009.1"/>
</dbReference>
<dbReference type="InterPro" id="IPR051918">
    <property type="entry name" value="STPP_CPPED1"/>
</dbReference>
<evidence type="ECO:0000313" key="3">
    <source>
        <dbReference type="Proteomes" id="UP001139409"/>
    </source>
</evidence>
<dbReference type="Proteomes" id="UP001139409">
    <property type="component" value="Unassembled WGS sequence"/>
</dbReference>
<dbReference type="PANTHER" id="PTHR43143:SF1">
    <property type="entry name" value="SERINE_THREONINE-PROTEIN PHOSPHATASE CPPED1"/>
    <property type="match status" value="1"/>
</dbReference>
<feature type="domain" description="Calcineurin-like phosphoesterase" evidence="1">
    <location>
        <begin position="52"/>
        <end position="265"/>
    </location>
</feature>
<reference evidence="2" key="1">
    <citation type="submission" date="2021-09" db="EMBL/GenBank/DDBJ databases">
        <title>Fulvivirga sp. isolated from coastal sediment.</title>
        <authorList>
            <person name="Yu H."/>
        </authorList>
    </citation>
    <scope>NUCLEOTIDE SEQUENCE</scope>
    <source>
        <strain evidence="2">1062</strain>
    </source>
</reference>
<dbReference type="Pfam" id="PF00149">
    <property type="entry name" value="Metallophos"/>
    <property type="match status" value="1"/>
</dbReference>
<dbReference type="InterPro" id="IPR004843">
    <property type="entry name" value="Calcineurin-like_PHP"/>
</dbReference>
<dbReference type="PANTHER" id="PTHR43143">
    <property type="entry name" value="METALLOPHOSPHOESTERASE, CALCINEURIN SUPERFAMILY"/>
    <property type="match status" value="1"/>
</dbReference>
<gene>
    <name evidence="2" type="ORF">LDX50_29650</name>
</gene>
<dbReference type="SUPFAM" id="SSF56300">
    <property type="entry name" value="Metallo-dependent phosphatases"/>
    <property type="match status" value="1"/>
</dbReference>
<dbReference type="GO" id="GO:0016787">
    <property type="term" value="F:hydrolase activity"/>
    <property type="evidence" value="ECO:0007669"/>
    <property type="project" value="InterPro"/>
</dbReference>
<name>A0A9X1HXY1_9BACT</name>
<organism evidence="2 3">
    <name type="scientific">Fulvivirga sedimenti</name>
    <dbReference type="NCBI Taxonomy" id="2879465"/>
    <lineage>
        <taxon>Bacteria</taxon>
        <taxon>Pseudomonadati</taxon>
        <taxon>Bacteroidota</taxon>
        <taxon>Cytophagia</taxon>
        <taxon>Cytophagales</taxon>
        <taxon>Fulvivirgaceae</taxon>
        <taxon>Fulvivirga</taxon>
    </lineage>
</organism>